<dbReference type="PROSITE" id="PS51500">
    <property type="entry name" value="SIN"/>
    <property type="match status" value="1"/>
</dbReference>
<feature type="domain" description="HTH merR-type" evidence="1">
    <location>
        <begin position="15"/>
        <end position="39"/>
    </location>
</feature>
<gene>
    <name evidence="3" type="ORF">J2X07_002334</name>
</gene>
<evidence type="ECO:0000259" key="1">
    <source>
        <dbReference type="PROSITE" id="PS50937"/>
    </source>
</evidence>
<dbReference type="GO" id="GO:0003677">
    <property type="term" value="F:DNA binding"/>
    <property type="evidence" value="ECO:0007669"/>
    <property type="project" value="UniProtKB-KW"/>
</dbReference>
<proteinExistence type="predicted"/>
<dbReference type="PROSITE" id="PS50937">
    <property type="entry name" value="HTH_MERR_2"/>
    <property type="match status" value="1"/>
</dbReference>
<dbReference type="InterPro" id="IPR036281">
    <property type="entry name" value="SinR/SinI_dimer_dom_sf"/>
</dbReference>
<name>A0ABU1U1Q2_9BACL</name>
<dbReference type="InterPro" id="IPR010981">
    <property type="entry name" value="SinR/SinI_dimer_dom"/>
</dbReference>
<evidence type="ECO:0000313" key="3">
    <source>
        <dbReference type="EMBL" id="MDR7073348.1"/>
    </source>
</evidence>
<evidence type="ECO:0000259" key="2">
    <source>
        <dbReference type="PROSITE" id="PS51500"/>
    </source>
</evidence>
<dbReference type="EMBL" id="JAVDWA010000003">
    <property type="protein sequence ID" value="MDR7073348.1"/>
    <property type="molecule type" value="Genomic_DNA"/>
</dbReference>
<dbReference type="Pfam" id="PF08671">
    <property type="entry name" value="SinI"/>
    <property type="match status" value="1"/>
</dbReference>
<organism evidence="3 4">
    <name type="scientific">Fictibacillus barbaricus</name>
    <dbReference type="NCBI Taxonomy" id="182136"/>
    <lineage>
        <taxon>Bacteria</taxon>
        <taxon>Bacillati</taxon>
        <taxon>Bacillota</taxon>
        <taxon>Bacilli</taxon>
        <taxon>Bacillales</taxon>
        <taxon>Fictibacillaceae</taxon>
        <taxon>Fictibacillus</taxon>
    </lineage>
</organism>
<accession>A0ABU1U1Q2</accession>
<protein>
    <submittedName>
        <fullName evidence="3">DNA-binding transcriptional MerR regulator</fullName>
    </submittedName>
</protein>
<dbReference type="InterPro" id="IPR000551">
    <property type="entry name" value="MerR-type_HTH_dom"/>
</dbReference>
<keyword evidence="4" id="KW-1185">Reference proteome</keyword>
<comment type="caution">
    <text evidence="3">The sequence shown here is derived from an EMBL/GenBank/DDBJ whole genome shotgun (WGS) entry which is preliminary data.</text>
</comment>
<dbReference type="SUPFAM" id="SSF47406">
    <property type="entry name" value="SinR repressor dimerisation domain-like"/>
    <property type="match status" value="1"/>
</dbReference>
<sequence length="44" mass="5226">MEMFIVRYAECFDQEWMKLIIQAKEQGITLEEIQAFLKTGEVQS</sequence>
<feature type="domain" description="Sin" evidence="2">
    <location>
        <begin position="3"/>
        <end position="41"/>
    </location>
</feature>
<keyword evidence="3" id="KW-0238">DNA-binding</keyword>
<evidence type="ECO:0000313" key="4">
    <source>
        <dbReference type="Proteomes" id="UP001258181"/>
    </source>
</evidence>
<reference evidence="3 4" key="1">
    <citation type="submission" date="2023-07" db="EMBL/GenBank/DDBJ databases">
        <title>Sorghum-associated microbial communities from plants grown in Nebraska, USA.</title>
        <authorList>
            <person name="Schachtman D."/>
        </authorList>
    </citation>
    <scope>NUCLEOTIDE SEQUENCE [LARGE SCALE GENOMIC DNA]</scope>
    <source>
        <strain evidence="3 4">BE211</strain>
    </source>
</reference>
<dbReference type="Proteomes" id="UP001258181">
    <property type="component" value="Unassembled WGS sequence"/>
</dbReference>